<evidence type="ECO:0000256" key="1">
    <source>
        <dbReference type="ARBA" id="ARBA00004651"/>
    </source>
</evidence>
<gene>
    <name evidence="8" type="ORF">A4H02_03725</name>
</gene>
<organism evidence="8 9">
    <name type="scientific">Fervidobacterium thailandense</name>
    <dbReference type="NCBI Taxonomy" id="1008305"/>
    <lineage>
        <taxon>Bacteria</taxon>
        <taxon>Thermotogati</taxon>
        <taxon>Thermotogota</taxon>
        <taxon>Thermotogae</taxon>
        <taxon>Thermotogales</taxon>
        <taxon>Fervidobacteriaceae</taxon>
        <taxon>Fervidobacterium</taxon>
    </lineage>
</organism>
<dbReference type="STRING" id="1008305.A4H02_03725"/>
<keyword evidence="5 7" id="KW-1133">Transmembrane helix</keyword>
<protein>
    <submittedName>
        <fullName evidence="8">Cation:proton antiporter</fullName>
    </submittedName>
</protein>
<evidence type="ECO:0000313" key="9">
    <source>
        <dbReference type="Proteomes" id="UP000094570"/>
    </source>
</evidence>
<dbReference type="OrthoDB" id="9799219at2"/>
<keyword evidence="9" id="KW-1185">Reference proteome</keyword>
<comment type="caution">
    <text evidence="8">The sequence shown here is derived from an EMBL/GenBank/DDBJ whole genome shotgun (WGS) entry which is preliminary data.</text>
</comment>
<dbReference type="AlphaFoldDB" id="A0A1E3G554"/>
<accession>A0A1E3G554</accession>
<keyword evidence="3" id="KW-1003">Cell membrane</keyword>
<evidence type="ECO:0000256" key="7">
    <source>
        <dbReference type="SAM" id="Phobius"/>
    </source>
</evidence>
<sequence>MFREALSVPYYYLPLFLVAIGIYGIVSQKNLFKQLVSLGLIDTGVNIFIISLGYIQGMEAPIYSAVTPVAKFVDPLPQALVLTAIVIGVGILGLGAALLIKVHERYGTLELDELRIAKERQSQQEITDDEGDVGA</sequence>
<evidence type="ECO:0000256" key="2">
    <source>
        <dbReference type="ARBA" id="ARBA00010388"/>
    </source>
</evidence>
<dbReference type="InterPro" id="IPR050601">
    <property type="entry name" value="CPA3_antiporter_subunitC"/>
</dbReference>
<dbReference type="GO" id="GO:0005886">
    <property type="term" value="C:plasma membrane"/>
    <property type="evidence" value="ECO:0007669"/>
    <property type="project" value="UniProtKB-SubCell"/>
</dbReference>
<comment type="subcellular location">
    <subcellularLocation>
        <location evidence="1">Cell membrane</location>
        <topology evidence="1">Multi-pass membrane protein</topology>
    </subcellularLocation>
</comment>
<dbReference type="EMBL" id="LWAF01000004">
    <property type="protein sequence ID" value="ODN30778.1"/>
    <property type="molecule type" value="Genomic_DNA"/>
</dbReference>
<dbReference type="PANTHER" id="PTHR34583">
    <property type="entry name" value="ANTIPORTER SUBUNIT MNHC2-RELATED"/>
    <property type="match status" value="1"/>
</dbReference>
<evidence type="ECO:0000256" key="6">
    <source>
        <dbReference type="ARBA" id="ARBA00023136"/>
    </source>
</evidence>
<dbReference type="Gene3D" id="1.10.287.3510">
    <property type="match status" value="1"/>
</dbReference>
<feature type="transmembrane region" description="Helical" evidence="7">
    <location>
        <begin position="38"/>
        <end position="56"/>
    </location>
</feature>
<name>A0A1E3G554_9BACT</name>
<evidence type="ECO:0000313" key="8">
    <source>
        <dbReference type="EMBL" id="ODN30778.1"/>
    </source>
</evidence>
<dbReference type="Pfam" id="PF00420">
    <property type="entry name" value="Oxidored_q2"/>
    <property type="match status" value="1"/>
</dbReference>
<keyword evidence="6 7" id="KW-0472">Membrane</keyword>
<evidence type="ECO:0000256" key="3">
    <source>
        <dbReference type="ARBA" id="ARBA00022475"/>
    </source>
</evidence>
<evidence type="ECO:0000256" key="5">
    <source>
        <dbReference type="ARBA" id="ARBA00022989"/>
    </source>
</evidence>
<keyword evidence="4 7" id="KW-0812">Transmembrane</keyword>
<feature type="transmembrane region" description="Helical" evidence="7">
    <location>
        <begin position="76"/>
        <end position="100"/>
    </location>
</feature>
<dbReference type="PANTHER" id="PTHR34583:SF2">
    <property type="entry name" value="ANTIPORTER SUBUNIT MNHC2-RELATED"/>
    <property type="match status" value="1"/>
</dbReference>
<dbReference type="Proteomes" id="UP000094570">
    <property type="component" value="Unassembled WGS sequence"/>
</dbReference>
<reference evidence="9" key="1">
    <citation type="submission" date="2016-04" db="EMBL/GenBank/DDBJ databases">
        <title>The genome sequence project of a novel Fervidobacterium isolate from a hot spring in Thailand.</title>
        <authorList>
            <person name="Gonzalez J.M."/>
            <person name="Cuecas A."/>
            <person name="Kanoksilapatham W."/>
        </authorList>
    </citation>
    <scope>NUCLEOTIDE SEQUENCE [LARGE SCALE GENOMIC DNA]</scope>
    <source>
        <strain evidence="9">FC2004</strain>
    </source>
</reference>
<feature type="transmembrane region" description="Helical" evidence="7">
    <location>
        <begin position="6"/>
        <end position="26"/>
    </location>
</feature>
<proteinExistence type="inferred from homology"/>
<evidence type="ECO:0000256" key="4">
    <source>
        <dbReference type="ARBA" id="ARBA00022692"/>
    </source>
</evidence>
<dbReference type="InterPro" id="IPR039428">
    <property type="entry name" value="NUOK/Mnh_C1-like"/>
</dbReference>
<comment type="similarity">
    <text evidence="2">Belongs to the CPA3 antiporters (TC 2.A.63) subunit C family.</text>
</comment>